<dbReference type="OrthoDB" id="73168at2759"/>
<name>G4U2K4_SERID</name>
<comment type="caution">
    <text evidence="3">The sequence shown here is derived from an EMBL/GenBank/DDBJ whole genome shotgun (WGS) entry which is preliminary data.</text>
</comment>
<dbReference type="PANTHER" id="PTHR28229:SF1">
    <property type="entry name" value="TRANSLOCATION PROTEIN SEC66"/>
    <property type="match status" value="1"/>
</dbReference>
<dbReference type="AlphaFoldDB" id="G4U2K4"/>
<dbReference type="GO" id="GO:0031204">
    <property type="term" value="P:post-translational protein targeting to membrane, translocation"/>
    <property type="evidence" value="ECO:0007669"/>
    <property type="project" value="InterPro"/>
</dbReference>
<proteinExistence type="predicted"/>
<dbReference type="EMBL" id="CAFZ01001873">
    <property type="protein sequence ID" value="CCA77803.1"/>
    <property type="molecule type" value="Genomic_DNA"/>
</dbReference>
<protein>
    <submittedName>
        <fullName evidence="3">Related to SEC66-ER protein-translocation complex chain</fullName>
    </submittedName>
</protein>
<dbReference type="Proteomes" id="UP000007148">
    <property type="component" value="Unassembled WGS sequence"/>
</dbReference>
<feature type="region of interest" description="Disordered" evidence="1">
    <location>
        <begin position="174"/>
        <end position="239"/>
    </location>
</feature>
<dbReference type="InterPro" id="IPR018624">
    <property type="entry name" value="Sec66"/>
</dbReference>
<accession>G4U2K4</accession>
<dbReference type="GO" id="GO:0031207">
    <property type="term" value="C:Sec62/Sec63 complex"/>
    <property type="evidence" value="ECO:0007669"/>
    <property type="project" value="InterPro"/>
</dbReference>
<keyword evidence="2" id="KW-0472">Membrane</keyword>
<dbReference type="Pfam" id="PF09802">
    <property type="entry name" value="Sec66"/>
    <property type="match status" value="1"/>
</dbReference>
<evidence type="ECO:0000256" key="1">
    <source>
        <dbReference type="SAM" id="MobiDB-lite"/>
    </source>
</evidence>
<dbReference type="InParanoid" id="G4U2K4"/>
<dbReference type="eggNOG" id="KOG4699">
    <property type="taxonomic scope" value="Eukaryota"/>
</dbReference>
<sequence>MASLLVPAAYLAVLVAALLVFGRIYRKRVAASRRLEPWFPAHHERDIYVSLLQCDPPAHDGLIKAALVRRAVADVHRIFRLREDKAALSNLLQRGSIGDDLWTSFLAAEKELEAEILEVVTEAETFKQGWGNLIFQTAAEIVQNEKLREGMNKVFHSRPQLEAKYGVTKRIIPTITINPPPPQANGPAPATPTTTVSAKQLQQSFPSPTNATSSEPVSDGAVPGSPTASVTSKKAKKRK</sequence>
<evidence type="ECO:0000256" key="2">
    <source>
        <dbReference type="SAM" id="Phobius"/>
    </source>
</evidence>
<evidence type="ECO:0000313" key="4">
    <source>
        <dbReference type="Proteomes" id="UP000007148"/>
    </source>
</evidence>
<dbReference type="STRING" id="1109443.G4U2K4"/>
<dbReference type="HOGENOM" id="CLU_066294_0_0_1"/>
<evidence type="ECO:0000313" key="3">
    <source>
        <dbReference type="EMBL" id="CCA77803.1"/>
    </source>
</evidence>
<dbReference type="FunCoup" id="G4U2K4">
    <property type="interactions" value="52"/>
</dbReference>
<gene>
    <name evidence="3" type="ORF">PIIN_03438</name>
</gene>
<keyword evidence="2" id="KW-1133">Transmembrane helix</keyword>
<keyword evidence="4" id="KW-1185">Reference proteome</keyword>
<reference evidence="3 4" key="1">
    <citation type="journal article" date="2011" name="PLoS Pathog.">
        <title>Endophytic Life Strategies Decoded by Genome and Transcriptome Analyses of the Mutualistic Root Symbiont Piriformospora indica.</title>
        <authorList>
            <person name="Zuccaro A."/>
            <person name="Lahrmann U."/>
            <person name="Guldener U."/>
            <person name="Langen G."/>
            <person name="Pfiffi S."/>
            <person name="Biedenkopf D."/>
            <person name="Wong P."/>
            <person name="Samans B."/>
            <person name="Grimm C."/>
            <person name="Basiewicz M."/>
            <person name="Murat C."/>
            <person name="Martin F."/>
            <person name="Kogel K.H."/>
        </authorList>
    </citation>
    <scope>NUCLEOTIDE SEQUENCE [LARGE SCALE GENOMIC DNA]</scope>
    <source>
        <strain evidence="3 4">DSM 11827</strain>
    </source>
</reference>
<feature type="compositionally biased region" description="Polar residues" evidence="1">
    <location>
        <begin position="199"/>
        <end position="216"/>
    </location>
</feature>
<feature type="transmembrane region" description="Helical" evidence="2">
    <location>
        <begin position="6"/>
        <end position="25"/>
    </location>
</feature>
<dbReference type="OMA" id="KPWFPAH"/>
<dbReference type="PANTHER" id="PTHR28229">
    <property type="entry name" value="TRANSLOCATION PROTEIN SEC66"/>
    <property type="match status" value="1"/>
</dbReference>
<keyword evidence="2" id="KW-0812">Transmembrane</keyword>
<organism evidence="3 4">
    <name type="scientific">Serendipita indica (strain DSM 11827)</name>
    <name type="common">Root endophyte fungus</name>
    <name type="synonym">Piriformospora indica</name>
    <dbReference type="NCBI Taxonomy" id="1109443"/>
    <lineage>
        <taxon>Eukaryota</taxon>
        <taxon>Fungi</taxon>
        <taxon>Dikarya</taxon>
        <taxon>Basidiomycota</taxon>
        <taxon>Agaricomycotina</taxon>
        <taxon>Agaricomycetes</taxon>
        <taxon>Sebacinales</taxon>
        <taxon>Serendipitaceae</taxon>
        <taxon>Serendipita</taxon>
    </lineage>
</organism>
<feature type="compositionally biased region" description="Low complexity" evidence="1">
    <location>
        <begin position="185"/>
        <end position="198"/>
    </location>
</feature>